<dbReference type="AlphaFoldDB" id="A0A103Y0U3"/>
<dbReference type="Proteomes" id="UP000243975">
    <property type="component" value="Unassembled WGS sequence"/>
</dbReference>
<protein>
    <submittedName>
        <fullName evidence="1">Uncharacterized protein</fullName>
    </submittedName>
</protein>
<sequence>MATSSVTATGFSSSFHGSWGTSIAGNHRVLQINRGGFKTTARADSFGKEERRKTRIPSLEVQFEDQRFQVPGES</sequence>
<organism evidence="1 2">
    <name type="scientific">Cynara cardunculus var. scolymus</name>
    <name type="common">Globe artichoke</name>
    <name type="synonym">Cynara scolymus</name>
    <dbReference type="NCBI Taxonomy" id="59895"/>
    <lineage>
        <taxon>Eukaryota</taxon>
        <taxon>Viridiplantae</taxon>
        <taxon>Streptophyta</taxon>
        <taxon>Embryophyta</taxon>
        <taxon>Tracheophyta</taxon>
        <taxon>Spermatophyta</taxon>
        <taxon>Magnoliopsida</taxon>
        <taxon>eudicotyledons</taxon>
        <taxon>Gunneridae</taxon>
        <taxon>Pentapetalae</taxon>
        <taxon>asterids</taxon>
        <taxon>campanulids</taxon>
        <taxon>Asterales</taxon>
        <taxon>Asteraceae</taxon>
        <taxon>Carduoideae</taxon>
        <taxon>Cardueae</taxon>
        <taxon>Carduinae</taxon>
        <taxon>Cynara</taxon>
    </lineage>
</organism>
<evidence type="ECO:0000313" key="2">
    <source>
        <dbReference type="Proteomes" id="UP000243975"/>
    </source>
</evidence>
<proteinExistence type="predicted"/>
<dbReference type="EMBL" id="LEKV01003390">
    <property type="protein sequence ID" value="KVI00381.1"/>
    <property type="molecule type" value="Genomic_DNA"/>
</dbReference>
<name>A0A103Y0U3_CYNCS</name>
<evidence type="ECO:0000313" key="1">
    <source>
        <dbReference type="EMBL" id="KVI00381.1"/>
    </source>
</evidence>
<dbReference type="Gramene" id="KVI00381">
    <property type="protein sequence ID" value="KVI00381"/>
    <property type="gene ID" value="Ccrd_021347"/>
</dbReference>
<reference evidence="1 2" key="1">
    <citation type="journal article" date="2016" name="Sci. Rep.">
        <title>The genome sequence of the outbreeding globe artichoke constructed de novo incorporating a phase-aware low-pass sequencing strategy of F1 progeny.</title>
        <authorList>
            <person name="Scaglione D."/>
            <person name="Reyes-Chin-Wo S."/>
            <person name="Acquadro A."/>
            <person name="Froenicke L."/>
            <person name="Portis E."/>
            <person name="Beitel C."/>
            <person name="Tirone M."/>
            <person name="Mauro R."/>
            <person name="Lo Monaco A."/>
            <person name="Mauromicale G."/>
            <person name="Faccioli P."/>
            <person name="Cattivelli L."/>
            <person name="Rieseberg L."/>
            <person name="Michelmore R."/>
            <person name="Lanteri S."/>
        </authorList>
    </citation>
    <scope>NUCLEOTIDE SEQUENCE [LARGE SCALE GENOMIC DNA]</scope>
    <source>
        <strain evidence="1">2C</strain>
    </source>
</reference>
<gene>
    <name evidence="1" type="ORF">Ccrd_021347</name>
</gene>
<comment type="caution">
    <text evidence="1">The sequence shown here is derived from an EMBL/GenBank/DDBJ whole genome shotgun (WGS) entry which is preliminary data.</text>
</comment>
<accession>A0A103Y0U3</accession>
<keyword evidence="2" id="KW-1185">Reference proteome</keyword>